<gene>
    <name evidence="5" type="ORF">DIATSA_LOCUS6369</name>
</gene>
<dbReference type="PANTHER" id="PTHR46765:SF1">
    <property type="entry name" value="P-LOOP CONTAINING NUCLEOSIDE TRIPHOSPHATE HYDROLASES SUPERFAMILY PROTEIN"/>
    <property type="match status" value="1"/>
</dbReference>
<dbReference type="Gene3D" id="1.10.8.60">
    <property type="match status" value="1"/>
</dbReference>
<dbReference type="InterPro" id="IPR003959">
    <property type="entry name" value="ATPase_AAA_core"/>
</dbReference>
<keyword evidence="2" id="KW-0539">Nucleus</keyword>
<dbReference type="PANTHER" id="PTHR46765">
    <property type="entry name" value="P-LOOP CONTAINING NUCLEOSIDE TRIPHOSPHATE HYDROLASES SUPERFAMILY PROTEIN"/>
    <property type="match status" value="1"/>
</dbReference>
<dbReference type="EMBL" id="OU893333">
    <property type="protein sequence ID" value="CAG9788572.1"/>
    <property type="molecule type" value="Genomic_DNA"/>
</dbReference>
<dbReference type="InterPro" id="IPR053016">
    <property type="entry name" value="CTF18-RFC_complex"/>
</dbReference>
<reference evidence="5" key="1">
    <citation type="submission" date="2021-12" db="EMBL/GenBank/DDBJ databases">
        <authorList>
            <person name="King R."/>
        </authorList>
    </citation>
    <scope>NUCLEOTIDE SEQUENCE</scope>
</reference>
<name>A0A9N9WFD1_9NEOP</name>
<dbReference type="GO" id="GO:0005524">
    <property type="term" value="F:ATP binding"/>
    <property type="evidence" value="ECO:0007669"/>
    <property type="project" value="InterPro"/>
</dbReference>
<dbReference type="Gene3D" id="3.40.50.300">
    <property type="entry name" value="P-loop containing nucleotide triphosphate hydrolases"/>
    <property type="match status" value="1"/>
</dbReference>
<dbReference type="SUPFAM" id="SSF52540">
    <property type="entry name" value="P-loop containing nucleoside triphosphate hydrolases"/>
    <property type="match status" value="1"/>
</dbReference>
<protein>
    <recommendedName>
        <fullName evidence="4">AAA+ ATPase domain-containing protein</fullName>
    </recommendedName>
</protein>
<dbReference type="GO" id="GO:0016887">
    <property type="term" value="F:ATP hydrolysis activity"/>
    <property type="evidence" value="ECO:0007669"/>
    <property type="project" value="InterPro"/>
</dbReference>
<evidence type="ECO:0000313" key="6">
    <source>
        <dbReference type="Proteomes" id="UP001153714"/>
    </source>
</evidence>
<dbReference type="AlphaFoldDB" id="A0A9N9WFD1"/>
<evidence type="ECO:0000256" key="2">
    <source>
        <dbReference type="ARBA" id="ARBA00023242"/>
    </source>
</evidence>
<dbReference type="Pfam" id="PF00004">
    <property type="entry name" value="AAA"/>
    <property type="match status" value="1"/>
</dbReference>
<dbReference type="CDD" id="cd00009">
    <property type="entry name" value="AAA"/>
    <property type="match status" value="1"/>
</dbReference>
<dbReference type="OrthoDB" id="2195431at2759"/>
<feature type="domain" description="AAA+ ATPase" evidence="4">
    <location>
        <begin position="326"/>
        <end position="458"/>
    </location>
</feature>
<organism evidence="5 6">
    <name type="scientific">Diatraea saccharalis</name>
    <name type="common">sugarcane borer</name>
    <dbReference type="NCBI Taxonomy" id="40085"/>
    <lineage>
        <taxon>Eukaryota</taxon>
        <taxon>Metazoa</taxon>
        <taxon>Ecdysozoa</taxon>
        <taxon>Arthropoda</taxon>
        <taxon>Hexapoda</taxon>
        <taxon>Insecta</taxon>
        <taxon>Pterygota</taxon>
        <taxon>Neoptera</taxon>
        <taxon>Endopterygota</taxon>
        <taxon>Lepidoptera</taxon>
        <taxon>Glossata</taxon>
        <taxon>Ditrysia</taxon>
        <taxon>Pyraloidea</taxon>
        <taxon>Crambidae</taxon>
        <taxon>Crambinae</taxon>
        <taxon>Diatraea</taxon>
    </lineage>
</organism>
<proteinExistence type="inferred from homology"/>
<keyword evidence="6" id="KW-1185">Reference proteome</keyword>
<comment type="subcellular location">
    <subcellularLocation>
        <location evidence="1">Nucleus</location>
    </subcellularLocation>
</comment>
<evidence type="ECO:0000256" key="3">
    <source>
        <dbReference type="ARBA" id="ARBA00043975"/>
    </source>
</evidence>
<accession>A0A9N9WFD1</accession>
<dbReference type="Proteomes" id="UP001153714">
    <property type="component" value="Chromosome 2"/>
</dbReference>
<evidence type="ECO:0000256" key="1">
    <source>
        <dbReference type="ARBA" id="ARBA00004123"/>
    </source>
</evidence>
<dbReference type="InterPro" id="IPR027417">
    <property type="entry name" value="P-loop_NTPase"/>
</dbReference>
<sequence>MSDYPDPDEEYELMYADDLELLKEHEDIEPNIVKRKPLPAKRSLDFSSPVTKKLPVITDSTQENDDNRIPLSLTPNLQYTEDSLTPAQSNKRTADELFGDIDDIDFDNVELPSKRQKTEEETDLELINKIVESRKLKQMLLEPSNVQRKFESVFNAKENLSLDIPRWPFMPVTNSDGERVYVRFESEDAWDQSLETSTNHHSLHSMYTKTWDEARQMLQKKQEEEQIRQSQELLPEVIVDVNSNNLWVEKYRPKSYIDLLSEEPVNRALLHWLHLWDKIVFKKEVKTTEPQQRNSFSKRTGQFQLSNKWRGKREAEPELGEDGRPHHKVALLCGPPGVGKTTLAHLLARIAGYRPVELNASDERSTEAFRTALQSATLMRSVLDAEKRPNCLILDEIDGAPLPTVELLVKWCTASAVEGKKKAKSQPLKRPVIAICNDLYATSLRPLRSVSLVIHVGGVSLSRLSSRLQRVAACEGVVARPRVLAALAARAQGDVRAALHALSFTARRGLTQMKMEDVEKLSIGNKDCSKSLMQALIAVFTAGEGDIMKTVQAAGEYDRLIDGIFENYLSARVDSRLRIACETLSWLRLYDLVYSWTLRGQNYSLYGLLPMCIARCHTILATKATLKLKFPMQAHEVQKRKSELESIVKSVWRGSSPSVLLTLTPLRLDLIPLLPYLLNPTLRSANVQLCSEREREAVRTCAAAMCDYGLQYVQQRTDEHLYAFVLEPDVHKAAFIGNEEKMKPPPPVRQAIAREQQLEIIRRNEMMATRVNTNKPGPSEAKSTNDKKVTLVPAKEARLPNHLQRLKPKDVDKTPQVHKDFFGRIVPLSQVQRSDAVPDVISSSNVFYQYREGFNNAVRRNVRMRDLL</sequence>
<evidence type="ECO:0000259" key="4">
    <source>
        <dbReference type="SMART" id="SM00382"/>
    </source>
</evidence>
<dbReference type="GO" id="GO:0005634">
    <property type="term" value="C:nucleus"/>
    <property type="evidence" value="ECO:0007669"/>
    <property type="project" value="UniProtKB-SubCell"/>
</dbReference>
<evidence type="ECO:0000313" key="5">
    <source>
        <dbReference type="EMBL" id="CAG9788572.1"/>
    </source>
</evidence>
<reference evidence="5" key="2">
    <citation type="submission" date="2022-10" db="EMBL/GenBank/DDBJ databases">
        <authorList>
            <consortium name="ENA_rothamsted_submissions"/>
            <consortium name="culmorum"/>
            <person name="King R."/>
        </authorList>
    </citation>
    <scope>NUCLEOTIDE SEQUENCE</scope>
</reference>
<dbReference type="SMART" id="SM00382">
    <property type="entry name" value="AAA"/>
    <property type="match status" value="1"/>
</dbReference>
<comment type="similarity">
    <text evidence="3">Belongs to the activator 1 small subunits family. CTF18 subfamily.</text>
</comment>
<dbReference type="InterPro" id="IPR003593">
    <property type="entry name" value="AAA+_ATPase"/>
</dbReference>